<name>A0A7J7JSG6_BUGNE</name>
<feature type="region of interest" description="Disordered" evidence="1">
    <location>
        <begin position="1"/>
        <end position="197"/>
    </location>
</feature>
<feature type="compositionally biased region" description="Low complexity" evidence="1">
    <location>
        <begin position="175"/>
        <end position="194"/>
    </location>
</feature>
<feature type="compositionally biased region" description="Basic and acidic residues" evidence="1">
    <location>
        <begin position="14"/>
        <end position="35"/>
    </location>
</feature>
<evidence type="ECO:0000256" key="1">
    <source>
        <dbReference type="SAM" id="MobiDB-lite"/>
    </source>
</evidence>
<feature type="region of interest" description="Disordered" evidence="1">
    <location>
        <begin position="214"/>
        <end position="252"/>
    </location>
</feature>
<feature type="region of interest" description="Disordered" evidence="1">
    <location>
        <begin position="348"/>
        <end position="367"/>
    </location>
</feature>
<feature type="region of interest" description="Disordered" evidence="1">
    <location>
        <begin position="617"/>
        <end position="636"/>
    </location>
</feature>
<dbReference type="OrthoDB" id="6150953at2759"/>
<feature type="compositionally biased region" description="Polar residues" evidence="1">
    <location>
        <begin position="406"/>
        <end position="418"/>
    </location>
</feature>
<feature type="compositionally biased region" description="Basic and acidic residues" evidence="1">
    <location>
        <begin position="500"/>
        <end position="509"/>
    </location>
</feature>
<evidence type="ECO:0000313" key="2">
    <source>
        <dbReference type="EMBL" id="KAF6029292.1"/>
    </source>
</evidence>
<keyword evidence="3" id="KW-1185">Reference proteome</keyword>
<feature type="region of interest" description="Disordered" evidence="1">
    <location>
        <begin position="469"/>
        <end position="509"/>
    </location>
</feature>
<feature type="compositionally biased region" description="Basic and acidic residues" evidence="1">
    <location>
        <begin position="439"/>
        <end position="449"/>
    </location>
</feature>
<feature type="compositionally biased region" description="Polar residues" evidence="1">
    <location>
        <begin position="682"/>
        <end position="701"/>
    </location>
</feature>
<feature type="region of interest" description="Disordered" evidence="1">
    <location>
        <begin position="535"/>
        <end position="611"/>
    </location>
</feature>
<feature type="compositionally biased region" description="Basic and acidic residues" evidence="1">
    <location>
        <begin position="665"/>
        <end position="676"/>
    </location>
</feature>
<feature type="region of interest" description="Disordered" evidence="1">
    <location>
        <begin position="905"/>
        <end position="963"/>
    </location>
</feature>
<feature type="region of interest" description="Disordered" evidence="1">
    <location>
        <begin position="395"/>
        <end position="450"/>
    </location>
</feature>
<feature type="compositionally biased region" description="Polar residues" evidence="1">
    <location>
        <begin position="909"/>
        <end position="918"/>
    </location>
</feature>
<feature type="compositionally biased region" description="Polar residues" evidence="1">
    <location>
        <begin position="567"/>
        <end position="580"/>
    </location>
</feature>
<reference evidence="2" key="1">
    <citation type="submission" date="2020-06" db="EMBL/GenBank/DDBJ databases">
        <title>Draft genome of Bugula neritina, a colonial animal packing powerful symbionts and potential medicines.</title>
        <authorList>
            <person name="Rayko M."/>
        </authorList>
    </citation>
    <scope>NUCLEOTIDE SEQUENCE [LARGE SCALE GENOMIC DNA]</scope>
    <source>
        <strain evidence="2">Kwan_BN1</strain>
    </source>
</reference>
<organism evidence="2 3">
    <name type="scientific">Bugula neritina</name>
    <name type="common">Brown bryozoan</name>
    <name type="synonym">Sertularia neritina</name>
    <dbReference type="NCBI Taxonomy" id="10212"/>
    <lineage>
        <taxon>Eukaryota</taxon>
        <taxon>Metazoa</taxon>
        <taxon>Spiralia</taxon>
        <taxon>Lophotrochozoa</taxon>
        <taxon>Bryozoa</taxon>
        <taxon>Gymnolaemata</taxon>
        <taxon>Cheilostomatida</taxon>
        <taxon>Flustrina</taxon>
        <taxon>Buguloidea</taxon>
        <taxon>Bugulidae</taxon>
        <taxon>Bugula</taxon>
    </lineage>
</organism>
<accession>A0A7J7JSG6</accession>
<sequence>MGNSQTLSCASGEKSTKAQQKEEQYKKVPEDKVKENGTSAEEAPAEDHKPENETAEEPAGTEESAAAGEDEAKSATDKDETAEDKQPEVQQEEAKTEDKPVEATEAPSQESAAAASADAAQSKDDEPEASRESAEVELRIEEPGDKEAAESSSEPVKEETEASAEGGDESPSAKEVQSLSASVLSASCNSESSSGQIMEGCTVKAEPAKLVVDEDTEPVSVSSPCLQSADLPLPSADGAGQTNSNSSLDANCSNMSLASSANALLSNDLANSCSQTNITANPAPQLGDGGFRETSIENDVEADHSQSETELNILNSDVGLQSPEVLDGEASVCSAAEEVVVDGGELPLSLTEENDAPPNLGASVIPPVDNAQQENTLDNELNKSDISGVEMAVRVEESDSAKLEDVSSQQEPESTSLLDTEVSDSIAVEGETSNLSPDLDSHKDLKATEEGLPEEFVAQNSENFTLAEASESQDGDCFEKDDATCGKPSVVQEESSPAIEKTEISERESCNTVDLADDLIPERITVQDIEVVVEGSSQVPVSLETADTVKSEGSDLDHNQGLPLSTEPLSSQENESNEQTLNDDKKDESIEEFAEQLVGEEAVGEQPITEERTLMEFEDQASGVSTDKNDSFITGIETMSEEGMCNDETLSINDNSQLSDDEDSVEKTASKDEKSDNMVASEINQSSSSLIEESDVLQSNLSSVEDDGLKTVEDGSLTAVEDVGLTAVEDDGLTTVDDVGLTAVDDGLTAVEDVGLTAVEDGGLTTVEDDGLETVEDVGLATAGDGGLTAVEDDGLTAVEDIGLTAVEDGGLTAVEDVGLTAVEDGGLTAVEDDGLTAVEDVGLTAVEDVGLTAVEDGVLTAVEDDGLTAVEDDGLTAVEDDGLTAGVEIVLSGTVDCKTEDSLEVATHSVSPDSQSDNADDSEFVSNGSQKDEKSQEPEKEDEVEDSAATTADDSQSAEKGD</sequence>
<feature type="compositionally biased region" description="Basic and acidic residues" evidence="1">
    <location>
        <begin position="547"/>
        <end position="558"/>
    </location>
</feature>
<comment type="caution">
    <text evidence="2">The sequence shown here is derived from an EMBL/GenBank/DDBJ whole genome shotgun (WGS) entry which is preliminary data.</text>
</comment>
<feature type="compositionally biased region" description="Low complexity" evidence="1">
    <location>
        <begin position="103"/>
        <end position="120"/>
    </location>
</feature>
<feature type="region of interest" description="Disordered" evidence="1">
    <location>
        <begin position="276"/>
        <end position="308"/>
    </location>
</feature>
<feature type="compositionally biased region" description="Basic and acidic residues" evidence="1">
    <location>
        <begin position="290"/>
        <end position="307"/>
    </location>
</feature>
<dbReference type="EMBL" id="VXIV02001834">
    <property type="protein sequence ID" value="KAF6029292.1"/>
    <property type="molecule type" value="Genomic_DNA"/>
</dbReference>
<dbReference type="AlphaFoldDB" id="A0A7J7JSG6"/>
<feature type="compositionally biased region" description="Polar residues" evidence="1">
    <location>
        <begin position="240"/>
        <end position="249"/>
    </location>
</feature>
<dbReference type="Proteomes" id="UP000593567">
    <property type="component" value="Unassembled WGS sequence"/>
</dbReference>
<feature type="compositionally biased region" description="Basic and acidic residues" evidence="1">
    <location>
        <begin position="121"/>
        <end position="160"/>
    </location>
</feature>
<evidence type="ECO:0000313" key="3">
    <source>
        <dbReference type="Proteomes" id="UP000593567"/>
    </source>
</evidence>
<feature type="compositionally biased region" description="Polar residues" evidence="1">
    <location>
        <begin position="648"/>
        <end position="658"/>
    </location>
</feature>
<feature type="compositionally biased region" description="Basic and acidic residues" evidence="1">
    <location>
        <begin position="70"/>
        <end position="102"/>
    </location>
</feature>
<feature type="compositionally biased region" description="Basic and acidic residues" evidence="1">
    <location>
        <begin position="395"/>
        <end position="405"/>
    </location>
</feature>
<proteinExistence type="predicted"/>
<feature type="region of interest" description="Disordered" evidence="1">
    <location>
        <begin position="645"/>
        <end position="701"/>
    </location>
</feature>
<protein>
    <submittedName>
        <fullName evidence="2">Uncharacterized protein</fullName>
    </submittedName>
</protein>
<gene>
    <name evidence="2" type="ORF">EB796_012398</name>
</gene>